<proteinExistence type="predicted"/>
<dbReference type="AlphaFoldDB" id="A0A1H9UKH5"/>
<keyword evidence="4" id="KW-1185">Reference proteome</keyword>
<dbReference type="STRING" id="155974.SAMN04487818_107318"/>
<dbReference type="RefSeq" id="WP_092779695.1">
    <property type="nucleotide sequence ID" value="NZ_FOGI01000007.1"/>
</dbReference>
<dbReference type="Pfam" id="PF08666">
    <property type="entry name" value="SAF"/>
    <property type="match status" value="1"/>
</dbReference>
<dbReference type="CDD" id="cd11614">
    <property type="entry name" value="SAF_CpaB_FlgA_like"/>
    <property type="match status" value="1"/>
</dbReference>
<feature type="domain" description="SAF" evidence="2">
    <location>
        <begin position="38"/>
        <end position="100"/>
    </location>
</feature>
<accession>A0A1H9UKH5</accession>
<dbReference type="Proteomes" id="UP000199051">
    <property type="component" value="Unassembled WGS sequence"/>
</dbReference>
<name>A0A1H9UKH5_9PSEU</name>
<protein>
    <submittedName>
        <fullName evidence="3">Flp pilus assembly protein CpaB</fullName>
    </submittedName>
</protein>
<evidence type="ECO:0000256" key="1">
    <source>
        <dbReference type="SAM" id="SignalP"/>
    </source>
</evidence>
<dbReference type="SMART" id="SM00858">
    <property type="entry name" value="SAF"/>
    <property type="match status" value="1"/>
</dbReference>
<gene>
    <name evidence="3" type="ORF">SAMN04487818_107318</name>
</gene>
<dbReference type="PROSITE" id="PS51257">
    <property type="entry name" value="PROKAR_LIPOPROTEIN"/>
    <property type="match status" value="1"/>
</dbReference>
<keyword evidence="1" id="KW-0732">Signal</keyword>
<dbReference type="InterPro" id="IPR013974">
    <property type="entry name" value="SAF"/>
</dbReference>
<reference evidence="4" key="1">
    <citation type="submission" date="2016-10" db="EMBL/GenBank/DDBJ databases">
        <authorList>
            <person name="Varghese N."/>
            <person name="Submissions S."/>
        </authorList>
    </citation>
    <scope>NUCLEOTIDE SEQUENCE [LARGE SCALE GENOMIC DNA]</scope>
    <source>
        <strain evidence="4">DSM 44260</strain>
    </source>
</reference>
<organism evidence="3 4">
    <name type="scientific">Actinokineospora terrae</name>
    <dbReference type="NCBI Taxonomy" id="155974"/>
    <lineage>
        <taxon>Bacteria</taxon>
        <taxon>Bacillati</taxon>
        <taxon>Actinomycetota</taxon>
        <taxon>Actinomycetes</taxon>
        <taxon>Pseudonocardiales</taxon>
        <taxon>Pseudonocardiaceae</taxon>
        <taxon>Actinokineospora</taxon>
    </lineage>
</organism>
<sequence length="189" mass="19225">MIRLRRPRQSTVRRVLAAALVLVAGCLAVRPSAPDASVPVLVAARALAPGVALTPGDVKVMRAPPDLRPAAALSDPAEAVARVPAGAIGEGEPITRVRLVGADNLAATAGPDGAAVPVRLPDDGVADLLYPGVRVDVIARERVVLARDAAVLTVRPSDAGVLVLLALPRAEAAEVAAAALREPVAVTLR</sequence>
<evidence type="ECO:0000259" key="2">
    <source>
        <dbReference type="SMART" id="SM00858"/>
    </source>
</evidence>
<feature type="signal peptide" evidence="1">
    <location>
        <begin position="1"/>
        <end position="28"/>
    </location>
</feature>
<dbReference type="EMBL" id="FOGI01000007">
    <property type="protein sequence ID" value="SES10050.1"/>
    <property type="molecule type" value="Genomic_DNA"/>
</dbReference>
<evidence type="ECO:0000313" key="3">
    <source>
        <dbReference type="EMBL" id="SES10050.1"/>
    </source>
</evidence>
<feature type="chain" id="PRO_5039157745" evidence="1">
    <location>
        <begin position="29"/>
        <end position="189"/>
    </location>
</feature>
<evidence type="ECO:0000313" key="4">
    <source>
        <dbReference type="Proteomes" id="UP000199051"/>
    </source>
</evidence>